<comment type="caution">
    <text evidence="6">The sequence shown here is derived from an EMBL/GenBank/DDBJ whole genome shotgun (WGS) entry which is preliminary data.</text>
</comment>
<evidence type="ECO:0000256" key="1">
    <source>
        <dbReference type="ARBA" id="ARBA00005417"/>
    </source>
</evidence>
<dbReference type="PANTHER" id="PTHR42788:SF13">
    <property type="entry name" value="ALIPHATIC SULFONATES IMPORT ATP-BINDING PROTEIN SSUB"/>
    <property type="match status" value="1"/>
</dbReference>
<gene>
    <name evidence="6" type="ORF">QPM17_19010</name>
</gene>
<keyword evidence="2" id="KW-0813">Transport</keyword>
<dbReference type="SUPFAM" id="SSF52540">
    <property type="entry name" value="P-loop containing nucleoside triphosphate hydrolases"/>
    <property type="match status" value="1"/>
</dbReference>
<sequence>MSSEVIRVENLSKMYSTREGDFHALDKLSFAIEEGGFVSIVGPSGCGKSTLLQLLTGLLEPTSGQVLIDGIEVRKPLPEKTGVMFQDATLLPWLTAEENVAFPLSLCGKDKKESQLRARDLLKLVGLGDFINHRPAELSGGMRQRVAIARGLVRDPRILLMDEPFAALDEQTRFKMGEELLWIWQETRKTILFITHGLTEAIYLSDTVLVMGTKPGRIIEVIPVDLPRPRTFEMIGSEFFGKARNRIWTLIQEETEA</sequence>
<dbReference type="EMBL" id="JASSVS010000012">
    <property type="protein sequence ID" value="MDL0433234.1"/>
    <property type="molecule type" value="Genomic_DNA"/>
</dbReference>
<dbReference type="PANTHER" id="PTHR42788">
    <property type="entry name" value="TAURINE IMPORT ATP-BINDING PROTEIN-RELATED"/>
    <property type="match status" value="1"/>
</dbReference>
<reference evidence="6 7" key="1">
    <citation type="submission" date="2023-06" db="EMBL/GenBank/DDBJ databases">
        <title>Marinobacter azerbaijanicus a moderately halophilic, isolated from Urmia Lake in Azerbaijan region of Iran.</title>
        <authorList>
            <person name="Sanchez-Porro C."/>
            <person name="Aghdam E.M."/>
            <person name="Saheb S.M."/>
            <person name="Tarhriz V."/>
            <person name="Kazemi E."/>
            <person name="Ammozegar M.A."/>
            <person name="Ventosa A."/>
            <person name="Hejazi M.S."/>
        </authorList>
    </citation>
    <scope>NUCLEOTIDE SEQUENCE [LARGE SCALE GENOMIC DNA]</scope>
    <source>
        <strain evidence="6 7">TBZ242</strain>
    </source>
</reference>
<evidence type="ECO:0000256" key="3">
    <source>
        <dbReference type="ARBA" id="ARBA00022741"/>
    </source>
</evidence>
<evidence type="ECO:0000259" key="5">
    <source>
        <dbReference type="PROSITE" id="PS50893"/>
    </source>
</evidence>
<dbReference type="PROSITE" id="PS50893">
    <property type="entry name" value="ABC_TRANSPORTER_2"/>
    <property type="match status" value="1"/>
</dbReference>
<dbReference type="RefSeq" id="WP_285392868.1">
    <property type="nucleotide sequence ID" value="NZ_JASSVS010000012.1"/>
</dbReference>
<dbReference type="InterPro" id="IPR027417">
    <property type="entry name" value="P-loop_NTPase"/>
</dbReference>
<evidence type="ECO:0000313" key="6">
    <source>
        <dbReference type="EMBL" id="MDL0433234.1"/>
    </source>
</evidence>
<accession>A0ABT7IGD9</accession>
<dbReference type="PROSITE" id="PS00211">
    <property type="entry name" value="ABC_TRANSPORTER_1"/>
    <property type="match status" value="1"/>
</dbReference>
<evidence type="ECO:0000313" key="7">
    <source>
        <dbReference type="Proteomes" id="UP001227964"/>
    </source>
</evidence>
<keyword evidence="3" id="KW-0547">Nucleotide-binding</keyword>
<dbReference type="InterPro" id="IPR003593">
    <property type="entry name" value="AAA+_ATPase"/>
</dbReference>
<dbReference type="GO" id="GO:0005524">
    <property type="term" value="F:ATP binding"/>
    <property type="evidence" value="ECO:0007669"/>
    <property type="project" value="UniProtKB-KW"/>
</dbReference>
<dbReference type="Proteomes" id="UP001227964">
    <property type="component" value="Unassembled WGS sequence"/>
</dbReference>
<dbReference type="Gene3D" id="3.40.50.300">
    <property type="entry name" value="P-loop containing nucleotide triphosphate hydrolases"/>
    <property type="match status" value="1"/>
</dbReference>
<organism evidence="6 7">
    <name type="scientific">Marinobacter azerbaijanicus</name>
    <dbReference type="NCBI Taxonomy" id="3050455"/>
    <lineage>
        <taxon>Bacteria</taxon>
        <taxon>Pseudomonadati</taxon>
        <taxon>Pseudomonadota</taxon>
        <taxon>Gammaproteobacteria</taxon>
        <taxon>Pseudomonadales</taxon>
        <taxon>Marinobacteraceae</taxon>
        <taxon>Marinobacter</taxon>
    </lineage>
</organism>
<keyword evidence="4 6" id="KW-0067">ATP-binding</keyword>
<evidence type="ECO:0000256" key="4">
    <source>
        <dbReference type="ARBA" id="ARBA00022840"/>
    </source>
</evidence>
<dbReference type="InterPro" id="IPR017871">
    <property type="entry name" value="ABC_transporter-like_CS"/>
</dbReference>
<proteinExistence type="inferred from homology"/>
<comment type="similarity">
    <text evidence="1">Belongs to the ABC transporter superfamily.</text>
</comment>
<feature type="domain" description="ABC transporter" evidence="5">
    <location>
        <begin position="6"/>
        <end position="238"/>
    </location>
</feature>
<protein>
    <submittedName>
        <fullName evidence="6">ABC transporter ATP-binding protein</fullName>
    </submittedName>
</protein>
<dbReference type="SMART" id="SM00382">
    <property type="entry name" value="AAA"/>
    <property type="match status" value="1"/>
</dbReference>
<evidence type="ECO:0000256" key="2">
    <source>
        <dbReference type="ARBA" id="ARBA00022448"/>
    </source>
</evidence>
<dbReference type="CDD" id="cd03293">
    <property type="entry name" value="ABC_NrtD_SsuB_transporters"/>
    <property type="match status" value="1"/>
</dbReference>
<dbReference type="InterPro" id="IPR003439">
    <property type="entry name" value="ABC_transporter-like_ATP-bd"/>
</dbReference>
<dbReference type="InterPro" id="IPR050166">
    <property type="entry name" value="ABC_transporter_ATP-bind"/>
</dbReference>
<dbReference type="Pfam" id="PF00005">
    <property type="entry name" value="ABC_tran"/>
    <property type="match status" value="1"/>
</dbReference>
<keyword evidence="7" id="KW-1185">Reference proteome</keyword>
<name>A0ABT7IGD9_9GAMM</name>